<keyword evidence="5" id="KW-0812">Transmembrane</keyword>
<organism evidence="7 8">
    <name type="scientific">Lactobacillus delbrueckii subsp. delbrueckii</name>
    <dbReference type="NCBI Taxonomy" id="83684"/>
    <lineage>
        <taxon>Bacteria</taxon>
        <taxon>Bacillati</taxon>
        <taxon>Bacillota</taxon>
        <taxon>Bacilli</taxon>
        <taxon>Lactobacillales</taxon>
        <taxon>Lactobacillaceae</taxon>
        <taxon>Lactobacillus</taxon>
    </lineage>
</organism>
<evidence type="ECO:0000313" key="8">
    <source>
        <dbReference type="Proteomes" id="UP001295440"/>
    </source>
</evidence>
<feature type="domain" description="Gram-positive cocci surface proteins LPxTG" evidence="6">
    <location>
        <begin position="1"/>
        <end position="37"/>
    </location>
</feature>
<evidence type="ECO:0000256" key="1">
    <source>
        <dbReference type="ARBA" id="ARBA00022512"/>
    </source>
</evidence>
<dbReference type="InterPro" id="IPR019931">
    <property type="entry name" value="LPXTG_anchor"/>
</dbReference>
<dbReference type="Pfam" id="PF00746">
    <property type="entry name" value="Gram_pos_anchor"/>
    <property type="match status" value="1"/>
</dbReference>
<name>A0AAU9R0Y9_9LACO</name>
<evidence type="ECO:0000256" key="2">
    <source>
        <dbReference type="ARBA" id="ARBA00022525"/>
    </source>
</evidence>
<keyword evidence="1" id="KW-0134">Cell wall</keyword>
<evidence type="ECO:0000256" key="5">
    <source>
        <dbReference type="SAM" id="Phobius"/>
    </source>
</evidence>
<dbReference type="NCBIfam" id="TIGR01167">
    <property type="entry name" value="LPXTG_anchor"/>
    <property type="match status" value="1"/>
</dbReference>
<evidence type="ECO:0000256" key="3">
    <source>
        <dbReference type="ARBA" id="ARBA00022729"/>
    </source>
</evidence>
<dbReference type="Proteomes" id="UP001295440">
    <property type="component" value="Chromosome"/>
</dbReference>
<evidence type="ECO:0000313" key="7">
    <source>
        <dbReference type="EMBL" id="CAH1705915.1"/>
    </source>
</evidence>
<feature type="transmembrane region" description="Helical" evidence="5">
    <location>
        <begin position="12"/>
        <end position="30"/>
    </location>
</feature>
<evidence type="ECO:0000256" key="4">
    <source>
        <dbReference type="ARBA" id="ARBA00023088"/>
    </source>
</evidence>
<keyword evidence="5" id="KW-0472">Membrane</keyword>
<dbReference type="PROSITE" id="PS50847">
    <property type="entry name" value="GRAM_POS_ANCHORING"/>
    <property type="match status" value="1"/>
</dbReference>
<keyword evidence="5" id="KW-1133">Transmembrane helix</keyword>
<dbReference type="RefSeq" id="WP_080554293.1">
    <property type="nucleotide sequence ID" value="NZ_AP019750.1"/>
</dbReference>
<proteinExistence type="predicted"/>
<protein>
    <recommendedName>
        <fullName evidence="6">Gram-positive cocci surface proteins LPxTG domain-containing protein</fullName>
    </recommendedName>
</protein>
<reference evidence="7" key="1">
    <citation type="submission" date="2022-02" db="EMBL/GenBank/DDBJ databases">
        <authorList>
            <person name="Deutsch MARIE S."/>
        </authorList>
    </citation>
    <scope>NUCLEOTIDE SEQUENCE</scope>
    <source>
        <strain evidence="7">CIRM-BIA865</strain>
    </source>
</reference>
<keyword evidence="4" id="KW-0572">Peptidoglycan-anchor</keyword>
<keyword evidence="3" id="KW-0732">Signal</keyword>
<dbReference type="EMBL" id="OV915080">
    <property type="protein sequence ID" value="CAH1705915.1"/>
    <property type="molecule type" value="Genomic_DNA"/>
</dbReference>
<gene>
    <name evidence="7" type="ORF">LDD865_0756</name>
</gene>
<dbReference type="GeneID" id="98907066"/>
<dbReference type="AlphaFoldDB" id="A0AAU9R0Y9"/>
<keyword evidence="2" id="KW-0964">Secreted</keyword>
<accession>A0AAU9R0Y9</accession>
<evidence type="ECO:0000259" key="6">
    <source>
        <dbReference type="PROSITE" id="PS50847"/>
    </source>
</evidence>
<sequence>MPQTGESQNKSAFLAGIVALLASASLFAFGRRKKNEK</sequence>